<dbReference type="Proteomes" id="UP000317646">
    <property type="component" value="Unassembled WGS sequence"/>
</dbReference>
<dbReference type="EMBL" id="RCYZ01000001">
    <property type="protein sequence ID" value="TPG72011.1"/>
    <property type="molecule type" value="Genomic_DNA"/>
</dbReference>
<dbReference type="RefSeq" id="WP_140464648.1">
    <property type="nucleotide sequence ID" value="NZ_RCYZ01000001.1"/>
</dbReference>
<evidence type="ECO:0000313" key="1">
    <source>
        <dbReference type="EMBL" id="TPG72011.1"/>
    </source>
</evidence>
<evidence type="ECO:0000313" key="2">
    <source>
        <dbReference type="Proteomes" id="UP000317646"/>
    </source>
</evidence>
<gene>
    <name evidence="1" type="ORF">EAH73_01835</name>
</gene>
<reference evidence="1 2" key="1">
    <citation type="journal article" date="2019" name="Environ. Microbiol.">
        <title>Species interactions and distinct microbial communities in high Arctic permafrost affected cryosols are associated with the CH4 and CO2 gas fluxes.</title>
        <authorList>
            <person name="Altshuler I."/>
            <person name="Hamel J."/>
            <person name="Turney S."/>
            <person name="Magnuson E."/>
            <person name="Levesque R."/>
            <person name="Greer C."/>
            <person name="Whyte L.G."/>
        </authorList>
    </citation>
    <scope>NUCLEOTIDE SEQUENCE [LARGE SCALE GENOMIC DNA]</scope>
    <source>
        <strain evidence="1 2">S9.2P</strain>
    </source>
</reference>
<accession>A0A502HBX5</accession>
<sequence>MAKKINISRAQLYLDFENPQMSFDRILAIGKVLRHDFSKEFKELSGALISLVNEEPAPYVKALEDCRSNLVDVQSQLINALNKLDTYSKRYGPLEPS</sequence>
<comment type="caution">
    <text evidence="1">The sequence shown here is derived from an EMBL/GenBank/DDBJ whole genome shotgun (WGS) entry which is preliminary data.</text>
</comment>
<keyword evidence="2" id="KW-1185">Reference proteome</keyword>
<dbReference type="OrthoDB" id="981159at2"/>
<proteinExistence type="predicted"/>
<dbReference type="AlphaFoldDB" id="A0A502HBX5"/>
<organism evidence="1 2">
    <name type="scientific">Hymenobacter nivis</name>
    <dbReference type="NCBI Taxonomy" id="1850093"/>
    <lineage>
        <taxon>Bacteria</taxon>
        <taxon>Pseudomonadati</taxon>
        <taxon>Bacteroidota</taxon>
        <taxon>Cytophagia</taxon>
        <taxon>Cytophagales</taxon>
        <taxon>Hymenobacteraceae</taxon>
        <taxon>Hymenobacter</taxon>
    </lineage>
</organism>
<name>A0A502HBX5_9BACT</name>
<protein>
    <submittedName>
        <fullName evidence="1">Uncharacterized protein</fullName>
    </submittedName>
</protein>